<keyword evidence="2" id="KW-0378">Hydrolase</keyword>
<comment type="caution">
    <text evidence="2">The sequence shown here is derived from an EMBL/GenBank/DDBJ whole genome shotgun (WGS) entry which is preliminary data.</text>
</comment>
<dbReference type="AlphaFoldDB" id="A0A4R6IKH0"/>
<reference evidence="2 3" key="1">
    <citation type="submission" date="2019-03" db="EMBL/GenBank/DDBJ databases">
        <title>Genomic Encyclopedia of Archaeal and Bacterial Type Strains, Phase II (KMG-II): from individual species to whole genera.</title>
        <authorList>
            <person name="Goeker M."/>
        </authorList>
    </citation>
    <scope>NUCLEOTIDE SEQUENCE [LARGE SCALE GENOMIC DNA]</scope>
    <source>
        <strain evidence="2 3">DSM 19034</strain>
    </source>
</reference>
<evidence type="ECO:0000259" key="1">
    <source>
        <dbReference type="SMART" id="SM00782"/>
    </source>
</evidence>
<organism evidence="2 3">
    <name type="scientific">Pedobacter duraquae</name>
    <dbReference type="NCBI Taxonomy" id="425511"/>
    <lineage>
        <taxon>Bacteria</taxon>
        <taxon>Pseudomonadati</taxon>
        <taxon>Bacteroidota</taxon>
        <taxon>Sphingobacteriia</taxon>
        <taxon>Sphingobacteriales</taxon>
        <taxon>Sphingobacteriaceae</taxon>
        <taxon>Pedobacter</taxon>
    </lineage>
</organism>
<sequence length="207" mass="23458">MGKIITFAIPIKMMDMKFEEQLLKRSNNQCELCQSGATLTVYQVSPQTEKTTENCFMICETCLSQVEQRSEMDKNHWRCLTGSIWSEVPGVQVVAWRMLKRMSTESWAVDLLDTMYLDDETLNWAKAGVDDEQTPEDVHKDSLGATLFTGDSVVLTKTLDVKGSSLNAKLGTVVKNIRLVENNTDQIEGRIEGQVIVILTKYVRRQN</sequence>
<dbReference type="InterPro" id="IPR013991">
    <property type="entry name" value="PhnaA_N_proteobac"/>
</dbReference>
<accession>A0A4R6IKH0</accession>
<dbReference type="EMBL" id="SNWM01000002">
    <property type="protein sequence ID" value="TDO22455.1"/>
    <property type="molecule type" value="Genomic_DNA"/>
</dbReference>
<dbReference type="SMART" id="SM00782">
    <property type="entry name" value="PhnA_Zn_Ribbon"/>
    <property type="match status" value="1"/>
</dbReference>
<gene>
    <name evidence="2" type="ORF">CLV32_1428</name>
</gene>
<dbReference type="Proteomes" id="UP000295499">
    <property type="component" value="Unassembled WGS sequence"/>
</dbReference>
<dbReference type="InterPro" id="IPR013988">
    <property type="entry name" value="YjdM_C"/>
</dbReference>
<keyword evidence="3" id="KW-1185">Reference proteome</keyword>
<dbReference type="RefSeq" id="WP_243732252.1">
    <property type="nucleotide sequence ID" value="NZ_SNWM01000002.1"/>
</dbReference>
<dbReference type="SUPFAM" id="SSF82057">
    <property type="entry name" value="Prokaryotic SH3-related domain"/>
    <property type="match status" value="1"/>
</dbReference>
<dbReference type="GO" id="GO:0016787">
    <property type="term" value="F:hydrolase activity"/>
    <property type="evidence" value="ECO:0007669"/>
    <property type="project" value="UniProtKB-KW"/>
</dbReference>
<evidence type="ECO:0000313" key="3">
    <source>
        <dbReference type="Proteomes" id="UP000295499"/>
    </source>
</evidence>
<dbReference type="Gene3D" id="2.30.30.40">
    <property type="entry name" value="SH3 Domains"/>
    <property type="match status" value="1"/>
</dbReference>
<name>A0A4R6IKH0_9SPHI</name>
<proteinExistence type="predicted"/>
<evidence type="ECO:0000313" key="2">
    <source>
        <dbReference type="EMBL" id="TDO22455.1"/>
    </source>
</evidence>
<feature type="domain" description="PhnA protein N-terminal proteobacterial" evidence="1">
    <location>
        <begin position="21"/>
        <end position="67"/>
    </location>
</feature>
<dbReference type="Pfam" id="PF03831">
    <property type="entry name" value="YjdM"/>
    <property type="match status" value="1"/>
</dbReference>
<protein>
    <submittedName>
        <fullName evidence="2">Phosphonoacetate hydrolase</fullName>
    </submittedName>
</protein>